<dbReference type="AlphaFoldDB" id="A0A0E9WWD7"/>
<evidence type="ECO:0000313" key="2">
    <source>
        <dbReference type="EMBL" id="JAH93935.1"/>
    </source>
</evidence>
<proteinExistence type="predicted"/>
<name>A0A0E9WWD7_ANGAN</name>
<keyword evidence="1" id="KW-0472">Membrane</keyword>
<sequence length="43" mass="4869">MCLTVRFVQYIFLCNCAFLNILAHLHHNTTLFLDSSECPAPNG</sequence>
<keyword evidence="1" id="KW-1133">Transmembrane helix</keyword>
<feature type="transmembrane region" description="Helical" evidence="1">
    <location>
        <begin position="7"/>
        <end position="25"/>
    </location>
</feature>
<reference evidence="2" key="1">
    <citation type="submission" date="2014-11" db="EMBL/GenBank/DDBJ databases">
        <authorList>
            <person name="Amaro Gonzalez C."/>
        </authorList>
    </citation>
    <scope>NUCLEOTIDE SEQUENCE</scope>
</reference>
<accession>A0A0E9WWD7</accession>
<organism evidence="2">
    <name type="scientific">Anguilla anguilla</name>
    <name type="common">European freshwater eel</name>
    <name type="synonym">Muraena anguilla</name>
    <dbReference type="NCBI Taxonomy" id="7936"/>
    <lineage>
        <taxon>Eukaryota</taxon>
        <taxon>Metazoa</taxon>
        <taxon>Chordata</taxon>
        <taxon>Craniata</taxon>
        <taxon>Vertebrata</taxon>
        <taxon>Euteleostomi</taxon>
        <taxon>Actinopterygii</taxon>
        <taxon>Neopterygii</taxon>
        <taxon>Teleostei</taxon>
        <taxon>Anguilliformes</taxon>
        <taxon>Anguillidae</taxon>
        <taxon>Anguilla</taxon>
    </lineage>
</organism>
<dbReference type="EMBL" id="GBXM01014642">
    <property type="protein sequence ID" value="JAH93935.1"/>
    <property type="molecule type" value="Transcribed_RNA"/>
</dbReference>
<keyword evidence="1" id="KW-0812">Transmembrane</keyword>
<evidence type="ECO:0000256" key="1">
    <source>
        <dbReference type="SAM" id="Phobius"/>
    </source>
</evidence>
<reference evidence="2" key="2">
    <citation type="journal article" date="2015" name="Fish Shellfish Immunol.">
        <title>Early steps in the European eel (Anguilla anguilla)-Vibrio vulnificus interaction in the gills: Role of the RtxA13 toxin.</title>
        <authorList>
            <person name="Callol A."/>
            <person name="Pajuelo D."/>
            <person name="Ebbesson L."/>
            <person name="Teles M."/>
            <person name="MacKenzie S."/>
            <person name="Amaro C."/>
        </authorList>
    </citation>
    <scope>NUCLEOTIDE SEQUENCE</scope>
</reference>
<protein>
    <submittedName>
        <fullName evidence="2">Uncharacterized protein</fullName>
    </submittedName>
</protein>